<reference evidence="2 3" key="1">
    <citation type="submission" date="2019-02" db="EMBL/GenBank/DDBJ databases">
        <title>Deep-cultivation of Planctomycetes and their phenomic and genomic characterization uncovers novel biology.</title>
        <authorList>
            <person name="Wiegand S."/>
            <person name="Jogler M."/>
            <person name="Boedeker C."/>
            <person name="Pinto D."/>
            <person name="Vollmers J."/>
            <person name="Rivas-Marin E."/>
            <person name="Kohn T."/>
            <person name="Peeters S.H."/>
            <person name="Heuer A."/>
            <person name="Rast P."/>
            <person name="Oberbeckmann S."/>
            <person name="Bunk B."/>
            <person name="Jeske O."/>
            <person name="Meyerdierks A."/>
            <person name="Storesund J.E."/>
            <person name="Kallscheuer N."/>
            <person name="Luecker S."/>
            <person name="Lage O.M."/>
            <person name="Pohl T."/>
            <person name="Merkel B.J."/>
            <person name="Hornburger P."/>
            <person name="Mueller R.-W."/>
            <person name="Bruemmer F."/>
            <person name="Labrenz M."/>
            <person name="Spormann A.M."/>
            <person name="Op den Camp H."/>
            <person name="Overmann J."/>
            <person name="Amann R."/>
            <person name="Jetten M.S.M."/>
            <person name="Mascher T."/>
            <person name="Medema M.H."/>
            <person name="Devos D.P."/>
            <person name="Kaster A.-K."/>
            <person name="Ovreas L."/>
            <person name="Rohde M."/>
            <person name="Galperin M.Y."/>
            <person name="Jogler C."/>
        </authorList>
    </citation>
    <scope>NUCLEOTIDE SEQUENCE [LARGE SCALE GENOMIC DNA]</scope>
    <source>
        <strain evidence="2 3">Poly30</strain>
    </source>
</reference>
<dbReference type="EC" id="3.1.6.1" evidence="2"/>
<dbReference type="AlphaFoldDB" id="A0A518ENZ5"/>
<dbReference type="PANTHER" id="PTHR43751">
    <property type="entry name" value="SULFATASE"/>
    <property type="match status" value="1"/>
</dbReference>
<dbReference type="InterPro" id="IPR017850">
    <property type="entry name" value="Alkaline_phosphatase_core_sf"/>
</dbReference>
<sequence>MGGGLAASGQAPPEASPRESRPNVLFILCDDLGYGDLGVLFQNERQESRRHSTPHMDRLAREGRILLRHYCPAPVCAPSRASLMSGQHQGHAAIRDNQFDKALPEGPNMASLLQGAGYRTALIGKWGLQGNGESPATWPAYPTKRGFDEFFGYVRHRDGHSHYPAHKTEARGKMELYDGQENVSAQLTGCYTTDLFTARAKKFLAERAAAESSQPFFLLLTYDTPHAALHVPAAPYPEGSGMNGGVQWLGEPGAMINTAAEPIDSFLHPDYRDQEWTDSEKRFATMVRRLDDGVGDLMQTLDDLGLTENTLLVLTSDNGPHNEAYTKGRRYGADRFDSFGPLDGIKRDVYEGGIRVPTIARWPGEVPAGTSSPRISQFHDWLPTLLELGGGRAPSGTDGVSMAADLRGDEQSPVGTVYVEYTAGGKTPGYEEFAPGRRGAKRGQMQAIYLDGYKGVRTDIQSHEDPFQIYETLGDPGESHDLAGTSPFFERLNISMRKEVLRIRRPNPSAPRPYDHVPVPSLRPYREGLDEVQRGRCWRG</sequence>
<evidence type="ECO:0000313" key="3">
    <source>
        <dbReference type="Proteomes" id="UP000320390"/>
    </source>
</evidence>
<name>A0A518ENZ5_9BACT</name>
<evidence type="ECO:0000259" key="1">
    <source>
        <dbReference type="Pfam" id="PF00884"/>
    </source>
</evidence>
<dbReference type="EMBL" id="CP036434">
    <property type="protein sequence ID" value="QDV05812.1"/>
    <property type="molecule type" value="Genomic_DNA"/>
</dbReference>
<proteinExistence type="predicted"/>
<keyword evidence="2" id="KW-0378">Hydrolase</keyword>
<protein>
    <submittedName>
        <fullName evidence="2">Arylsulfatase</fullName>
        <ecNumber evidence="2">3.1.6.1</ecNumber>
    </submittedName>
</protein>
<dbReference type="Proteomes" id="UP000320390">
    <property type="component" value="Chromosome"/>
</dbReference>
<dbReference type="Pfam" id="PF00884">
    <property type="entry name" value="Sulfatase"/>
    <property type="match status" value="1"/>
</dbReference>
<accession>A0A518ENZ5</accession>
<dbReference type="InterPro" id="IPR000917">
    <property type="entry name" value="Sulfatase_N"/>
</dbReference>
<dbReference type="OrthoDB" id="9783154at2"/>
<dbReference type="GO" id="GO:0004065">
    <property type="term" value="F:arylsulfatase activity"/>
    <property type="evidence" value="ECO:0007669"/>
    <property type="project" value="UniProtKB-EC"/>
</dbReference>
<keyword evidence="3" id="KW-1185">Reference proteome</keyword>
<dbReference type="InterPro" id="IPR052701">
    <property type="entry name" value="GAG_Ulvan_Degrading_Sulfatases"/>
</dbReference>
<gene>
    <name evidence="2" type="primary">atsA_7</name>
    <name evidence="2" type="ORF">Poly30_13150</name>
</gene>
<dbReference type="PANTHER" id="PTHR43751:SF3">
    <property type="entry name" value="SULFATASE N-TERMINAL DOMAIN-CONTAINING PROTEIN"/>
    <property type="match status" value="1"/>
</dbReference>
<organism evidence="2 3">
    <name type="scientific">Saltatorellus ferox</name>
    <dbReference type="NCBI Taxonomy" id="2528018"/>
    <lineage>
        <taxon>Bacteria</taxon>
        <taxon>Pseudomonadati</taxon>
        <taxon>Planctomycetota</taxon>
        <taxon>Planctomycetia</taxon>
        <taxon>Planctomycetia incertae sedis</taxon>
        <taxon>Saltatorellus</taxon>
    </lineage>
</organism>
<dbReference type="SUPFAM" id="SSF53649">
    <property type="entry name" value="Alkaline phosphatase-like"/>
    <property type="match status" value="1"/>
</dbReference>
<evidence type="ECO:0000313" key="2">
    <source>
        <dbReference type="EMBL" id="QDV05812.1"/>
    </source>
</evidence>
<dbReference type="Gene3D" id="3.40.720.10">
    <property type="entry name" value="Alkaline Phosphatase, subunit A"/>
    <property type="match status" value="1"/>
</dbReference>
<feature type="domain" description="Sulfatase N-terminal" evidence="1">
    <location>
        <begin position="22"/>
        <end position="390"/>
    </location>
</feature>